<sequence>MLCPWLPLASMEALYTTLQGEIRSFKEHMKNCQQAFDIHTLYNVLLLLPGDGGRGDMQSLEQLEKLVESREWDRKDTVRITAGHKKSDIPSYISWFISYVHYLASLKEAFDTKIVLPLCENLYVNDDPPPLGTLLCGGKEGHATASVAHTAKQLFALRRKWALLLKGGMIDEQIFSYGSLLDLQGFANVHPYMKIMRLVPDIFYKSLASAELAQQWVELHASRHSSQQVCSDPNSVKKDTGIAVGSLEHQPGLSQFQHNHKGDCPQSKANSTSRRDACTRATIQEMNKLNEVNGELMSLLWREERSWILEAEIRKVNQRIYNLQIRGEDMERELEALEHQLEEDNWRMAVTQRQKILHELEALERQLRLEEYRKNILQGDWLLELEVRPVLLRQINTIRGWLG</sequence>
<comment type="caution">
    <text evidence="1">The sequence shown here is derived from an EMBL/GenBank/DDBJ whole genome shotgun (WGS) entry which is preliminary data.</text>
</comment>
<dbReference type="Proteomes" id="UP000827872">
    <property type="component" value="Linkage Group LG02"/>
</dbReference>
<name>A0ACB8G3E4_9SAUR</name>
<dbReference type="EMBL" id="CM037615">
    <property type="protein sequence ID" value="KAH8013603.1"/>
    <property type="molecule type" value="Genomic_DNA"/>
</dbReference>
<accession>A0ACB8G3E4</accession>
<keyword evidence="2" id="KW-1185">Reference proteome</keyword>
<gene>
    <name evidence="1" type="ORF">K3G42_020731</name>
</gene>
<proteinExistence type="predicted"/>
<protein>
    <submittedName>
        <fullName evidence="1">Uncharacterized protein</fullName>
    </submittedName>
</protein>
<reference evidence="1" key="1">
    <citation type="submission" date="2021-08" db="EMBL/GenBank/DDBJ databases">
        <title>The first chromosome-level gecko genome reveals the dynamic sex chromosomes of Neotropical dwarf geckos (Sphaerodactylidae: Sphaerodactylus).</title>
        <authorList>
            <person name="Pinto B.J."/>
            <person name="Keating S.E."/>
            <person name="Gamble T."/>
        </authorList>
    </citation>
    <scope>NUCLEOTIDE SEQUENCE</scope>
    <source>
        <strain evidence="1">TG3544</strain>
    </source>
</reference>
<evidence type="ECO:0000313" key="1">
    <source>
        <dbReference type="EMBL" id="KAH8013603.1"/>
    </source>
</evidence>
<organism evidence="1 2">
    <name type="scientific">Sphaerodactylus townsendi</name>
    <dbReference type="NCBI Taxonomy" id="933632"/>
    <lineage>
        <taxon>Eukaryota</taxon>
        <taxon>Metazoa</taxon>
        <taxon>Chordata</taxon>
        <taxon>Craniata</taxon>
        <taxon>Vertebrata</taxon>
        <taxon>Euteleostomi</taxon>
        <taxon>Lepidosauria</taxon>
        <taxon>Squamata</taxon>
        <taxon>Bifurcata</taxon>
        <taxon>Gekkota</taxon>
        <taxon>Sphaerodactylidae</taxon>
        <taxon>Sphaerodactylus</taxon>
    </lineage>
</organism>
<evidence type="ECO:0000313" key="2">
    <source>
        <dbReference type="Proteomes" id="UP000827872"/>
    </source>
</evidence>